<name>A0A6P5EHB4_ANACO</name>
<feature type="region of interest" description="Disordered" evidence="1">
    <location>
        <begin position="1"/>
        <end position="34"/>
    </location>
</feature>
<dbReference type="GeneID" id="109704520"/>
<dbReference type="RefSeq" id="XP_020080860.1">
    <property type="nucleotide sequence ID" value="XM_020225271.1"/>
</dbReference>
<protein>
    <submittedName>
        <fullName evidence="3">Glycine-rich RNA-binding, abscisic acid-inducible protein-like</fullName>
    </submittedName>
</protein>
<sequence length="119" mass="11953">MEPRAASAGYGRGRGGAAELGSKRCGGWRGGHERCRADSEVRAPGLVAAGLMAGAGGGGVGARWERGGTRVRARARGCWGGGGGTAWRSAYSAPEPKKIGAHSGGVHGVHEAEVASWTT</sequence>
<organism evidence="2 3">
    <name type="scientific">Ananas comosus</name>
    <name type="common">Pineapple</name>
    <name type="synonym">Ananas ananas</name>
    <dbReference type="NCBI Taxonomy" id="4615"/>
    <lineage>
        <taxon>Eukaryota</taxon>
        <taxon>Viridiplantae</taxon>
        <taxon>Streptophyta</taxon>
        <taxon>Embryophyta</taxon>
        <taxon>Tracheophyta</taxon>
        <taxon>Spermatophyta</taxon>
        <taxon>Magnoliopsida</taxon>
        <taxon>Liliopsida</taxon>
        <taxon>Poales</taxon>
        <taxon>Bromeliaceae</taxon>
        <taxon>Bromelioideae</taxon>
        <taxon>Ananas</taxon>
    </lineage>
</organism>
<evidence type="ECO:0000256" key="1">
    <source>
        <dbReference type="SAM" id="MobiDB-lite"/>
    </source>
</evidence>
<reference evidence="2" key="1">
    <citation type="journal article" date="2015" name="Nat. Genet.">
        <title>The pineapple genome and the evolution of CAM photosynthesis.</title>
        <authorList>
            <person name="Ming R."/>
            <person name="VanBuren R."/>
            <person name="Wai C.M."/>
            <person name="Tang H."/>
            <person name="Schatz M.C."/>
            <person name="Bowers J.E."/>
            <person name="Lyons E."/>
            <person name="Wang M.L."/>
            <person name="Chen J."/>
            <person name="Biggers E."/>
            <person name="Zhang J."/>
            <person name="Huang L."/>
            <person name="Zhang L."/>
            <person name="Miao W."/>
            <person name="Zhang J."/>
            <person name="Ye Z."/>
            <person name="Miao C."/>
            <person name="Lin Z."/>
            <person name="Wang H."/>
            <person name="Zhou H."/>
            <person name="Yim W.C."/>
            <person name="Priest H.D."/>
            <person name="Zheng C."/>
            <person name="Woodhouse M."/>
            <person name="Edger P.P."/>
            <person name="Guyot R."/>
            <person name="Guo H.B."/>
            <person name="Guo H."/>
            <person name="Zheng G."/>
            <person name="Singh R."/>
            <person name="Sharma A."/>
            <person name="Min X."/>
            <person name="Zheng Y."/>
            <person name="Lee H."/>
            <person name="Gurtowski J."/>
            <person name="Sedlazeck F.J."/>
            <person name="Harkess A."/>
            <person name="McKain M.R."/>
            <person name="Liao Z."/>
            <person name="Fang J."/>
            <person name="Liu J."/>
            <person name="Zhang X."/>
            <person name="Zhang Q."/>
            <person name="Hu W."/>
            <person name="Qin Y."/>
            <person name="Wang K."/>
            <person name="Chen L.Y."/>
            <person name="Shirley N."/>
            <person name="Lin Y.R."/>
            <person name="Liu L.Y."/>
            <person name="Hernandez A.G."/>
            <person name="Wright C.L."/>
            <person name="Bulone V."/>
            <person name="Tuskan G.A."/>
            <person name="Heath K."/>
            <person name="Zee F."/>
            <person name="Moore P.H."/>
            <person name="Sunkar R."/>
            <person name="Leebens-Mack J.H."/>
            <person name="Mockler T."/>
            <person name="Bennetzen J.L."/>
            <person name="Freeling M."/>
            <person name="Sankoff D."/>
            <person name="Paterson A.H."/>
            <person name="Zhu X."/>
            <person name="Yang X."/>
            <person name="Smith J.A."/>
            <person name="Cushman J.C."/>
            <person name="Paull R.E."/>
            <person name="Yu Q."/>
        </authorList>
    </citation>
    <scope>NUCLEOTIDE SEQUENCE [LARGE SCALE GENOMIC DNA]</scope>
    <source>
        <strain evidence="2">cv. F153</strain>
    </source>
</reference>
<proteinExistence type="predicted"/>
<dbReference type="AlphaFoldDB" id="A0A6P5EHB4"/>
<accession>A0A6P5EHB4</accession>
<evidence type="ECO:0000313" key="2">
    <source>
        <dbReference type="Proteomes" id="UP000515123"/>
    </source>
</evidence>
<keyword evidence="2" id="KW-1185">Reference proteome</keyword>
<gene>
    <name evidence="3" type="primary">LOC109704520</name>
</gene>
<reference evidence="3" key="2">
    <citation type="submission" date="2025-08" db="UniProtKB">
        <authorList>
            <consortium name="RefSeq"/>
        </authorList>
    </citation>
    <scope>IDENTIFICATION</scope>
    <source>
        <tissue evidence="3">Leaf</tissue>
    </source>
</reference>
<evidence type="ECO:0000313" key="3">
    <source>
        <dbReference type="RefSeq" id="XP_020080860.1"/>
    </source>
</evidence>
<dbReference type="Proteomes" id="UP000515123">
    <property type="component" value="Unplaced"/>
</dbReference>